<reference evidence="3 4" key="1">
    <citation type="submission" date="2020-07" db="EMBL/GenBank/DDBJ databases">
        <title>Halieaceae bacterium, F7430, whole genome shotgun sequencing project.</title>
        <authorList>
            <person name="Jiang S."/>
            <person name="Liu Z.W."/>
            <person name="Du Z.J."/>
        </authorList>
    </citation>
    <scope>NUCLEOTIDE SEQUENCE [LARGE SCALE GENOMIC DNA]</scope>
    <source>
        <strain evidence="3 4">F7430</strain>
    </source>
</reference>
<dbReference type="AlphaFoldDB" id="A0A7W2TTQ0"/>
<dbReference type="InterPro" id="IPR011528">
    <property type="entry name" value="NERD"/>
</dbReference>
<proteinExistence type="predicted"/>
<accession>A0A7W2TTQ0</accession>
<dbReference type="Proteomes" id="UP000539350">
    <property type="component" value="Unassembled WGS sequence"/>
</dbReference>
<sequence length="576" mass="63325">MSILLYGQKADRTHENKMLRAFIQALKADWGSAGKDITLIANSMWGGHEIDLVCILPAAILVVDFKHYSGHLIGTENGPWQVDGAPVKGGSDHRANPFQQIRDYKFAIIEWLENHQLLGNRNLGHINGAVVFSGPITGEIDLSVRASYWFHTTDLDCCPTTLADLASTEFRVYPRDIESIIKALGAQEIDFDFGQDNYQPKTEPIPPVFIPRTDAAKKPVESTTTEPNWAYKADIEQVKQESAKAEQNLTAEPEPVEPASAAPKQDPLTAHPIPPQKSRMSGMFKSAIIVGGVFLTMALVSQIYPTIGQSSPAVTITSQQVQSVESLAQPQVNTLAMNRQGYQSAATPVATRNASDTTYIEQIEAHNTAQYVGQEVTACGTVAQTTPFRKGVYLNLDKAHPQQSLTLVVWDESLAAVENKLGRLSGLVGVDVCARGPVGEYRNRPQIQINAASAVHLKSHYLQVAAASQQTNEVSVERIEAFRAPFYVGKQVMACGVLADISKFTKGVYLSLDKKYPNQSLTLIVWDENIAPLETKFGSFNSKIGRTFCALGTIEKYKKNLQIQIENPKFLRLMLN</sequence>
<organism evidence="3 4">
    <name type="scientific">Sediminihaliea albiluteola</name>
    <dbReference type="NCBI Taxonomy" id="2758564"/>
    <lineage>
        <taxon>Bacteria</taxon>
        <taxon>Pseudomonadati</taxon>
        <taxon>Pseudomonadota</taxon>
        <taxon>Gammaproteobacteria</taxon>
        <taxon>Cellvibrionales</taxon>
        <taxon>Halieaceae</taxon>
        <taxon>Sediminihaliea</taxon>
    </lineage>
</organism>
<evidence type="ECO:0000259" key="2">
    <source>
        <dbReference type="Pfam" id="PF08378"/>
    </source>
</evidence>
<dbReference type="RefSeq" id="WP_182168619.1">
    <property type="nucleotide sequence ID" value="NZ_JACFXU010000013.1"/>
</dbReference>
<feature type="domain" description="NERD" evidence="2">
    <location>
        <begin position="36"/>
        <end position="133"/>
    </location>
</feature>
<protein>
    <submittedName>
        <fullName evidence="3">NERD domain-containing protein</fullName>
    </submittedName>
</protein>
<feature type="region of interest" description="Disordered" evidence="1">
    <location>
        <begin position="241"/>
        <end position="277"/>
    </location>
</feature>
<feature type="compositionally biased region" description="Low complexity" evidence="1">
    <location>
        <begin position="251"/>
        <end position="263"/>
    </location>
</feature>
<dbReference type="Pfam" id="PF08378">
    <property type="entry name" value="NERD"/>
    <property type="match status" value="1"/>
</dbReference>
<keyword evidence="4" id="KW-1185">Reference proteome</keyword>
<evidence type="ECO:0000313" key="3">
    <source>
        <dbReference type="EMBL" id="MBA6411758.1"/>
    </source>
</evidence>
<dbReference type="EMBL" id="JACFXU010000013">
    <property type="protein sequence ID" value="MBA6411758.1"/>
    <property type="molecule type" value="Genomic_DNA"/>
</dbReference>
<name>A0A7W2TTQ0_9GAMM</name>
<comment type="caution">
    <text evidence="3">The sequence shown here is derived from an EMBL/GenBank/DDBJ whole genome shotgun (WGS) entry which is preliminary data.</text>
</comment>
<evidence type="ECO:0000256" key="1">
    <source>
        <dbReference type="SAM" id="MobiDB-lite"/>
    </source>
</evidence>
<gene>
    <name evidence="3" type="ORF">H2508_01370</name>
</gene>
<evidence type="ECO:0000313" key="4">
    <source>
        <dbReference type="Proteomes" id="UP000539350"/>
    </source>
</evidence>